<reference evidence="2 3" key="1">
    <citation type="submission" date="2023-10" db="EMBL/GenBank/DDBJ databases">
        <title>Noviherbaspirillum sp. CPCC 100848 genome assembly.</title>
        <authorList>
            <person name="Li X.Y."/>
            <person name="Fang X.M."/>
        </authorList>
    </citation>
    <scope>NUCLEOTIDE SEQUENCE [LARGE SCALE GENOMIC DNA]</scope>
    <source>
        <strain evidence="2 3">CPCC 100848</strain>
    </source>
</reference>
<dbReference type="InterPro" id="IPR002925">
    <property type="entry name" value="Dienelactn_hydro"/>
</dbReference>
<dbReference type="EMBL" id="JAWIIV010000042">
    <property type="protein sequence ID" value="MEC4723052.1"/>
    <property type="molecule type" value="Genomic_DNA"/>
</dbReference>
<dbReference type="EC" id="3.1.-.-" evidence="2"/>
<evidence type="ECO:0000313" key="2">
    <source>
        <dbReference type="EMBL" id="MEC4723052.1"/>
    </source>
</evidence>
<dbReference type="PANTHER" id="PTHR46623:SF6">
    <property type="entry name" value="ALPHA_BETA-HYDROLASES SUPERFAMILY PROTEIN"/>
    <property type="match status" value="1"/>
</dbReference>
<gene>
    <name evidence="2" type="ORF">RY831_28225</name>
</gene>
<comment type="caution">
    <text evidence="2">The sequence shown here is derived from an EMBL/GenBank/DDBJ whole genome shotgun (WGS) entry which is preliminary data.</text>
</comment>
<organism evidence="2 3">
    <name type="scientific">Noviherbaspirillum album</name>
    <dbReference type="NCBI Taxonomy" id="3080276"/>
    <lineage>
        <taxon>Bacteria</taxon>
        <taxon>Pseudomonadati</taxon>
        <taxon>Pseudomonadota</taxon>
        <taxon>Betaproteobacteria</taxon>
        <taxon>Burkholderiales</taxon>
        <taxon>Oxalobacteraceae</taxon>
        <taxon>Noviherbaspirillum</taxon>
    </lineage>
</organism>
<accession>A0ABU6JH99</accession>
<dbReference type="SUPFAM" id="SSF53474">
    <property type="entry name" value="alpha/beta-Hydrolases"/>
    <property type="match status" value="1"/>
</dbReference>
<dbReference type="Pfam" id="PF01738">
    <property type="entry name" value="DLH"/>
    <property type="match status" value="1"/>
</dbReference>
<dbReference type="GO" id="GO:0016787">
    <property type="term" value="F:hydrolase activity"/>
    <property type="evidence" value="ECO:0007669"/>
    <property type="project" value="UniProtKB-KW"/>
</dbReference>
<dbReference type="InterPro" id="IPR051049">
    <property type="entry name" value="Dienelactone_hydrolase-like"/>
</dbReference>
<sequence>MNNSTLTSFAAATPPVQATLITTDAAGLQAGEIQIPAGDRDIPAYWAAPEGNGPHPVILVVQEIFGVHEHIKDVVRRFAKLGYLAIAPDLYVRQGDVSGLESIDEIRKIVFTVPDQQVMADLDASLDWAQQHGGDVSRAGVTGFCWGGRITWLYAAHQPKLKAGVAWYGKLVGDSTSLMPQHPVQLASRLKAPVLGLYGGQDQGIPLETVEQMRAALAQAGDSSSLHVYPDAPHAFYADYRPSYRKEAAEDGWRRMLDWFRQHGV</sequence>
<feature type="domain" description="Dienelactone hydrolase" evidence="1">
    <location>
        <begin position="42"/>
        <end position="263"/>
    </location>
</feature>
<evidence type="ECO:0000313" key="3">
    <source>
        <dbReference type="Proteomes" id="UP001352263"/>
    </source>
</evidence>
<dbReference type="RefSeq" id="WP_326509676.1">
    <property type="nucleotide sequence ID" value="NZ_JAWIIV010000042.1"/>
</dbReference>
<dbReference type="InterPro" id="IPR029058">
    <property type="entry name" value="AB_hydrolase_fold"/>
</dbReference>
<dbReference type="Proteomes" id="UP001352263">
    <property type="component" value="Unassembled WGS sequence"/>
</dbReference>
<dbReference type="Gene3D" id="3.40.50.1820">
    <property type="entry name" value="alpha/beta hydrolase"/>
    <property type="match status" value="1"/>
</dbReference>
<name>A0ABU6JH99_9BURK</name>
<protein>
    <submittedName>
        <fullName evidence="2">Dienelactone hydrolase family protein</fullName>
        <ecNumber evidence="2">3.1.-.-</ecNumber>
    </submittedName>
</protein>
<keyword evidence="2" id="KW-0378">Hydrolase</keyword>
<evidence type="ECO:0000259" key="1">
    <source>
        <dbReference type="Pfam" id="PF01738"/>
    </source>
</evidence>
<proteinExistence type="predicted"/>
<keyword evidence="3" id="KW-1185">Reference proteome</keyword>
<dbReference type="PANTHER" id="PTHR46623">
    <property type="entry name" value="CARBOXYMETHYLENEBUTENOLIDASE-RELATED"/>
    <property type="match status" value="1"/>
</dbReference>